<dbReference type="AlphaFoldDB" id="A0A4Y1N2B5"/>
<proteinExistence type="predicted"/>
<evidence type="ECO:0000313" key="1">
    <source>
        <dbReference type="EMBL" id="AWV23924.1"/>
    </source>
</evidence>
<dbReference type="NCBIfam" id="TIGR01558">
    <property type="entry name" value="sm_term_P27"/>
    <property type="match status" value="1"/>
</dbReference>
<reference evidence="1" key="1">
    <citation type="submission" date="2017-12" db="EMBL/GenBank/DDBJ databases">
        <authorList>
            <person name="Martens C."/>
            <person name="Dahlstrom E."/>
            <person name="Barbian K."/>
            <person name="Sykora L."/>
            <person name="Ricklefs S."/>
            <person name="Bruno D."/>
            <person name="Anzick I."/>
            <person name="Myles I."/>
            <person name="Datta S.K."/>
        </authorList>
    </citation>
    <scope>NUCLEOTIDE SEQUENCE</scope>
    <source>
        <strain evidence="1">AD2</strain>
    </source>
</reference>
<sequence length="133" mass="14828">MKGDKPELTVIEGDFAPRRCPSPPPGISDEACKEWRRVAPVLHRRKLLGDDAMATLEAYCRAVGAMRQYSTLMDTEGHILQTERGPVSHPAFKMLTIAMRDVRLYAAELGLTPHRRGKFVDAPKADPWEGMLG</sequence>
<organism evidence="1">
    <name type="scientific">Roseomonas mucosa</name>
    <dbReference type="NCBI Taxonomy" id="207340"/>
    <lineage>
        <taxon>Bacteria</taxon>
        <taxon>Pseudomonadati</taxon>
        <taxon>Pseudomonadota</taxon>
        <taxon>Alphaproteobacteria</taxon>
        <taxon>Acetobacterales</taxon>
        <taxon>Roseomonadaceae</taxon>
        <taxon>Roseomonas</taxon>
    </lineage>
</organism>
<protein>
    <submittedName>
        <fullName evidence="1">Phage Terminase Small Subunit</fullName>
    </submittedName>
</protein>
<dbReference type="Pfam" id="PF05119">
    <property type="entry name" value="Terminase_4"/>
    <property type="match status" value="1"/>
</dbReference>
<name>A0A4Y1N2B5_9PROT</name>
<accession>A0A4Y1N2B5</accession>
<dbReference type="RefSeq" id="WP_265545587.1">
    <property type="nucleotide sequence ID" value="NZ_CP025061.1"/>
</dbReference>
<dbReference type="InterPro" id="IPR006448">
    <property type="entry name" value="Phage_term_ssu_P27"/>
</dbReference>
<dbReference type="EMBL" id="CP025189">
    <property type="protein sequence ID" value="AWV23924.1"/>
    <property type="molecule type" value="Genomic_DNA"/>
</dbReference>
<gene>
    <name evidence="1" type="ORF">RADP37_05011</name>
</gene>